<comment type="caution">
    <text evidence="1">The sequence shown here is derived from an EMBL/GenBank/DDBJ whole genome shotgun (WGS) entry which is preliminary data.</text>
</comment>
<accession>A0ABX1W164</accession>
<evidence type="ECO:0000313" key="2">
    <source>
        <dbReference type="Proteomes" id="UP000539052"/>
    </source>
</evidence>
<gene>
    <name evidence="1" type="ORF">G9470_22025</name>
</gene>
<name>A0ABX1W164_9FIRM</name>
<reference evidence="1 2" key="1">
    <citation type="submission" date="2020-03" db="EMBL/GenBank/DDBJ databases">
        <title>Genome Sequence of industrial isolate, B5A.</title>
        <authorList>
            <person name="Sharma S."/>
            <person name="Patil P.B."/>
            <person name="Korpole S."/>
        </authorList>
    </citation>
    <scope>NUCLEOTIDE SEQUENCE [LARGE SCALE GENOMIC DNA]</scope>
    <source>
        <strain evidence="1 2">PI-S10-B5A</strain>
    </source>
</reference>
<protein>
    <submittedName>
        <fullName evidence="1">Uncharacterized protein</fullName>
    </submittedName>
</protein>
<proteinExistence type="predicted"/>
<organism evidence="1 2">
    <name type="scientific">Lacrimispora defluvii</name>
    <dbReference type="NCBI Taxonomy" id="2719233"/>
    <lineage>
        <taxon>Bacteria</taxon>
        <taxon>Bacillati</taxon>
        <taxon>Bacillota</taxon>
        <taxon>Clostridia</taxon>
        <taxon>Lachnospirales</taxon>
        <taxon>Lachnospiraceae</taxon>
        <taxon>Lacrimispora</taxon>
    </lineage>
</organism>
<dbReference type="Proteomes" id="UP000539052">
    <property type="component" value="Unassembled WGS sequence"/>
</dbReference>
<evidence type="ECO:0000313" key="1">
    <source>
        <dbReference type="EMBL" id="NNJ32446.1"/>
    </source>
</evidence>
<sequence>MDVEALIKSTLDIPVIDLSEPLLYPCATWYKSTEETELSGGGKETEASDTYEIDIWCQERDVLVSYATLLKQAISLNEYCTIPDLTITFDTNGKVWRANFNFKHVKEDIT</sequence>
<keyword evidence="2" id="KW-1185">Reference proteome</keyword>
<dbReference type="RefSeq" id="WP_170823520.1">
    <property type="nucleotide sequence ID" value="NZ_JAAOXG010000059.1"/>
</dbReference>
<dbReference type="EMBL" id="JAAOXG010000059">
    <property type="protein sequence ID" value="NNJ32446.1"/>
    <property type="molecule type" value="Genomic_DNA"/>
</dbReference>